<accession>A0ABR2VDR0</accession>
<keyword evidence="3" id="KW-1185">Reference proteome</keyword>
<evidence type="ECO:0000313" key="2">
    <source>
        <dbReference type="EMBL" id="KAK9425057.1"/>
    </source>
</evidence>
<sequence length="304" mass="33593">MPPRGPLNARALALAAVAKETQAALPDIVQQLPHVQPSQSVKHNLEDLPPLDPSLCPKFKLSADPDSHGTLLKVFNADTFNAALQMPSSVPDQEPGNVQLRSSFQRNSRVAVLNLASDKNPGGGWLRGSSAQEEALCYRSSLYLSLHKSYYPWKPLDGVYTRDVVVIRSSKAEGHKLLVPEKPADQLPVVSVISVAGIRQPMLSGDKQAFGLRRDRDLTKNKMRLVLRIAARERHEILVLGAIGCGAFKNPPRDVAKCWSEVLREDEFKGGWWREIWFAVFDARNEGNFGVFEEILGDKTVGVV</sequence>
<feature type="domain" description="Microbial-type PARG catalytic" evidence="1">
    <location>
        <begin position="65"/>
        <end position="152"/>
    </location>
</feature>
<name>A0ABR2VDR0_9PEZI</name>
<evidence type="ECO:0000259" key="1">
    <source>
        <dbReference type="Pfam" id="PF10021"/>
    </source>
</evidence>
<dbReference type="PANTHER" id="PTHR35596">
    <property type="entry name" value="DUF2263 DOMAIN-CONTAINING PROTEIN"/>
    <property type="match status" value="1"/>
</dbReference>
<dbReference type="InterPro" id="IPR043472">
    <property type="entry name" value="Macro_dom-like"/>
</dbReference>
<reference evidence="2 3" key="1">
    <citation type="journal article" date="2024" name="J. Plant Pathol.">
        <title>Sequence and assembly of the genome of Seiridium unicorne, isolate CBS 538.82, causal agent of cypress canker disease.</title>
        <authorList>
            <person name="Scali E."/>
            <person name="Rocca G.D."/>
            <person name="Danti R."/>
            <person name="Garbelotto M."/>
            <person name="Barberini S."/>
            <person name="Baroncelli R."/>
            <person name="Emiliani G."/>
        </authorList>
    </citation>
    <scope>NUCLEOTIDE SEQUENCE [LARGE SCALE GENOMIC DNA]</scope>
    <source>
        <strain evidence="2 3">BM-138-508</strain>
    </source>
</reference>
<dbReference type="InterPro" id="IPR019261">
    <property type="entry name" value="PARG_cat_microbial"/>
</dbReference>
<dbReference type="InterPro" id="IPR012664">
    <property type="entry name" value="CHP02452"/>
</dbReference>
<dbReference type="NCBIfam" id="TIGR02452">
    <property type="entry name" value="TIGR02452 family protein"/>
    <property type="match status" value="1"/>
</dbReference>
<comment type="caution">
    <text evidence="2">The sequence shown here is derived from an EMBL/GenBank/DDBJ whole genome shotgun (WGS) entry which is preliminary data.</text>
</comment>
<dbReference type="SUPFAM" id="SSF52949">
    <property type="entry name" value="Macro domain-like"/>
    <property type="match status" value="1"/>
</dbReference>
<organism evidence="2 3">
    <name type="scientific">Seiridium unicorne</name>
    <dbReference type="NCBI Taxonomy" id="138068"/>
    <lineage>
        <taxon>Eukaryota</taxon>
        <taxon>Fungi</taxon>
        <taxon>Dikarya</taxon>
        <taxon>Ascomycota</taxon>
        <taxon>Pezizomycotina</taxon>
        <taxon>Sordariomycetes</taxon>
        <taxon>Xylariomycetidae</taxon>
        <taxon>Amphisphaeriales</taxon>
        <taxon>Sporocadaceae</taxon>
        <taxon>Seiridium</taxon>
    </lineage>
</organism>
<gene>
    <name evidence="2" type="ORF">SUNI508_03197</name>
</gene>
<evidence type="ECO:0000313" key="3">
    <source>
        <dbReference type="Proteomes" id="UP001408356"/>
    </source>
</evidence>
<dbReference type="EMBL" id="JARVKF010000024">
    <property type="protein sequence ID" value="KAK9425057.1"/>
    <property type="molecule type" value="Genomic_DNA"/>
</dbReference>
<dbReference type="Proteomes" id="UP001408356">
    <property type="component" value="Unassembled WGS sequence"/>
</dbReference>
<dbReference type="Pfam" id="PF10021">
    <property type="entry name" value="PARG_cat_microb"/>
    <property type="match status" value="1"/>
</dbReference>
<dbReference type="Gene3D" id="3.40.220.10">
    <property type="entry name" value="Leucine Aminopeptidase, subunit E, domain 1"/>
    <property type="match status" value="1"/>
</dbReference>
<protein>
    <recommendedName>
        <fullName evidence="1">Microbial-type PARG catalytic domain-containing protein</fullName>
    </recommendedName>
</protein>
<proteinExistence type="predicted"/>
<dbReference type="PANTHER" id="PTHR35596:SF1">
    <property type="entry name" value="MICROBIAL-TYPE PARG CATALYTIC DOMAIN-CONTAINING PROTEIN"/>
    <property type="match status" value="1"/>
</dbReference>